<comment type="caution">
    <text evidence="6">The sequence shown here is derived from an EMBL/GenBank/DDBJ whole genome shotgun (WGS) entry which is preliminary data.</text>
</comment>
<dbReference type="InterPro" id="IPR031825">
    <property type="entry name" value="RXLR"/>
</dbReference>
<sequence>MMRALYFLIIVTAIFFANINAGTASSTAGLVSPDTVPVIDNVHEASAGKRLLRSHRIAEEVGEDSEDDTDKIDSEERGIKRGAIDDAVENFVKYFKASTGTGTSHYRVTLESNPLLDRNVLDAALVDKTQLRQLFQKMGEAPDGVWYAAIKKIYDDEAYQKYIPVLESMARLFD</sequence>
<feature type="signal peptide" evidence="5">
    <location>
        <begin position="1"/>
        <end position="24"/>
    </location>
</feature>
<evidence type="ECO:0000256" key="4">
    <source>
        <dbReference type="ARBA" id="ARBA00022729"/>
    </source>
</evidence>
<comment type="similarity">
    <text evidence="2 5">Belongs to the RxLR effector family.</text>
</comment>
<dbReference type="Proteomes" id="UP001165121">
    <property type="component" value="Unassembled WGS sequence"/>
</dbReference>
<comment type="domain">
    <text evidence="5">The RxLR-dEER motif acts to carry the protein into the host cell cytoplasm through binding to cell surface phosphatidylinositol-3-phosphate.</text>
</comment>
<evidence type="ECO:0000313" key="7">
    <source>
        <dbReference type="Proteomes" id="UP001165121"/>
    </source>
</evidence>
<dbReference type="EMBL" id="BSXT01002143">
    <property type="protein sequence ID" value="GMF47323.1"/>
    <property type="molecule type" value="Genomic_DNA"/>
</dbReference>
<evidence type="ECO:0000256" key="2">
    <source>
        <dbReference type="ARBA" id="ARBA00010400"/>
    </source>
</evidence>
<organism evidence="6 7">
    <name type="scientific">Phytophthora fragariaefolia</name>
    <dbReference type="NCBI Taxonomy" id="1490495"/>
    <lineage>
        <taxon>Eukaryota</taxon>
        <taxon>Sar</taxon>
        <taxon>Stramenopiles</taxon>
        <taxon>Oomycota</taxon>
        <taxon>Peronosporomycetes</taxon>
        <taxon>Peronosporales</taxon>
        <taxon>Peronosporaceae</taxon>
        <taxon>Phytophthora</taxon>
    </lineage>
</organism>
<comment type="function">
    <text evidence="5">Effector that suppresses plant defense responses during pathogen infection.</text>
</comment>
<proteinExistence type="inferred from homology"/>
<evidence type="ECO:0000256" key="1">
    <source>
        <dbReference type="ARBA" id="ARBA00004613"/>
    </source>
</evidence>
<dbReference type="AlphaFoldDB" id="A0A9W7CYA6"/>
<gene>
    <name evidence="6" type="ORF">Pfra01_001780500</name>
</gene>
<evidence type="ECO:0000313" key="6">
    <source>
        <dbReference type="EMBL" id="GMF47323.1"/>
    </source>
</evidence>
<evidence type="ECO:0000256" key="5">
    <source>
        <dbReference type="RuleBase" id="RU367124"/>
    </source>
</evidence>
<comment type="subcellular location">
    <subcellularLocation>
        <location evidence="1 5">Secreted</location>
    </subcellularLocation>
</comment>
<protein>
    <recommendedName>
        <fullName evidence="5">RxLR effector protein</fullName>
    </recommendedName>
</protein>
<dbReference type="Pfam" id="PF16810">
    <property type="entry name" value="RXLR"/>
    <property type="match status" value="1"/>
</dbReference>
<accession>A0A9W7CYA6</accession>
<reference evidence="6" key="1">
    <citation type="submission" date="2023-04" db="EMBL/GenBank/DDBJ databases">
        <title>Phytophthora fragariaefolia NBRC 109709.</title>
        <authorList>
            <person name="Ichikawa N."/>
            <person name="Sato H."/>
            <person name="Tonouchi N."/>
        </authorList>
    </citation>
    <scope>NUCLEOTIDE SEQUENCE</scope>
    <source>
        <strain evidence="6">NBRC 109709</strain>
    </source>
</reference>
<name>A0A9W7CYA6_9STRA</name>
<keyword evidence="4 5" id="KW-0732">Signal</keyword>
<keyword evidence="3 5" id="KW-0964">Secreted</keyword>
<keyword evidence="7" id="KW-1185">Reference proteome</keyword>
<evidence type="ECO:0000256" key="3">
    <source>
        <dbReference type="ARBA" id="ARBA00022525"/>
    </source>
</evidence>
<feature type="chain" id="PRO_5045002667" description="RxLR effector protein" evidence="5">
    <location>
        <begin position="25"/>
        <end position="174"/>
    </location>
</feature>